<evidence type="ECO:0000256" key="1">
    <source>
        <dbReference type="SAM" id="MobiDB-lite"/>
    </source>
</evidence>
<reference evidence="2 3" key="1">
    <citation type="submission" date="2022-03" db="EMBL/GenBank/DDBJ databases">
        <authorList>
            <person name="Brunel B."/>
        </authorList>
    </citation>
    <scope>NUCLEOTIDE SEQUENCE [LARGE SCALE GENOMIC DNA]</scope>
    <source>
        <strain evidence="2">STM5069sample</strain>
    </source>
</reference>
<dbReference type="Proteomes" id="UP001153050">
    <property type="component" value="Unassembled WGS sequence"/>
</dbReference>
<comment type="caution">
    <text evidence="2">The sequence shown here is derived from an EMBL/GenBank/DDBJ whole genome shotgun (WGS) entry which is preliminary data.</text>
</comment>
<gene>
    <name evidence="2" type="ORF">MES5069_710012</name>
</gene>
<feature type="region of interest" description="Disordered" evidence="1">
    <location>
        <begin position="1"/>
        <end position="30"/>
    </location>
</feature>
<evidence type="ECO:0000313" key="3">
    <source>
        <dbReference type="Proteomes" id="UP001153050"/>
    </source>
</evidence>
<accession>A0ABM9EHF2</accession>
<keyword evidence="3" id="KW-1185">Reference proteome</keyword>
<protein>
    <submittedName>
        <fullName evidence="2">Uncharacterized protein</fullName>
    </submittedName>
</protein>
<organism evidence="2 3">
    <name type="scientific">Mesorhizobium escarrei</name>
    <dbReference type="NCBI Taxonomy" id="666018"/>
    <lineage>
        <taxon>Bacteria</taxon>
        <taxon>Pseudomonadati</taxon>
        <taxon>Pseudomonadota</taxon>
        <taxon>Alphaproteobacteria</taxon>
        <taxon>Hyphomicrobiales</taxon>
        <taxon>Phyllobacteriaceae</taxon>
        <taxon>Mesorhizobium</taxon>
    </lineage>
</organism>
<name>A0ABM9EHF2_9HYPH</name>
<dbReference type="EMBL" id="CAKXZT010000170">
    <property type="protein sequence ID" value="CAH2408808.1"/>
    <property type="molecule type" value="Genomic_DNA"/>
</dbReference>
<evidence type="ECO:0000313" key="2">
    <source>
        <dbReference type="EMBL" id="CAH2408808.1"/>
    </source>
</evidence>
<sequence length="121" mass="13107">MGSRMSSTAKRENTLAQKFARKSGRDSRAGLWAKSREHSLFSELTSTRNDCFSQMCSGSGLSAFGPEGDLASARSPSHQPPNSRFRVITPSWEAGAVVPLAGPWRGRKAIVIPVRSAEIET</sequence>
<proteinExistence type="predicted"/>